<evidence type="ECO:0000313" key="4">
    <source>
        <dbReference type="EMBL" id="BBN12898.1"/>
    </source>
</evidence>
<sequence length="644" mass="70737">MEQTLAFAHQVCSVGTSPCSLIRPPKLKLQLNSASEAFRCSRYGQILLEKKIGVQSYWNGQWVASPRTLSCSQKHIVACEVRIQGPCRRHGQSVTKDNVRSGCRFQEQRWKMVKRAGYVKCHIPREAMRSCQSSGQEESSIGTNEYPEESNRDNSCDLPEEIGFKSSAWKSWFRSLCSTVLALTICAPQALGAGGAVFGDLALINCETPEIDYALLKGLEGANLKEKLHDLIKDHTVYSYIQVWEALKVLDQAKDDPDSVIDIYSLQKMPKSAQGSTTGWNREHLWPRSFGLKDGQPGFTDLHNLRPSDANVNSSRGNKVFGDCSTQAVQCLIPANKEAAPDTGANKDIWMPPSQVRGDIARAVFYMAVRYGSEQPVGVKELSLSNSPDVESEVMGLLKDLVRWNELDPPSDSERERNNKVCSLYQRNRNPFVDHPEFVKAIWGDGSELSPDTPDIPDTPEPPSPSTSDINAWINELHYDNAGADVEEFIEVVMGRNVDPTNLKVVLYNNGKEYRSLSVGDNKVFSKVDNISDGFSLYVARFPSPLLQNGPSDGLALVSEGKTSVQVIQTLSYEGSYKAVDGPAKGQESVDIGVEEGSKTPVGSSLGLMGTGNKYGDFKWSSFRLSASPGALNPGQILSAPALK</sequence>
<protein>
    <recommendedName>
        <fullName evidence="8">Endonuclease I</fullName>
    </recommendedName>
</protein>
<feature type="region of interest" description="Disordered" evidence="3">
    <location>
        <begin position="130"/>
        <end position="154"/>
    </location>
</feature>
<dbReference type="EMBL" id="AP019870">
    <property type="protein sequence ID" value="BBN12898.1"/>
    <property type="molecule type" value="Genomic_DNA"/>
</dbReference>
<reference evidence="4" key="2">
    <citation type="journal article" date="2019" name="Curr. Biol.">
        <title>Chromatin organization in early land plants reveals an ancestral association between H3K27me3, transposons, and constitutive heterochromatin.</title>
        <authorList>
            <person name="Montgomery S.A."/>
            <person name="Tanizawa Y."/>
            <person name="Galik B."/>
            <person name="Wang N."/>
            <person name="Ito T."/>
            <person name="Mochizuki T."/>
            <person name="Akimcheva S."/>
            <person name="Bowman J."/>
            <person name="Cognat V."/>
            <person name="Drouard L."/>
            <person name="Ekker H."/>
            <person name="Houng S."/>
            <person name="Kohchi T."/>
            <person name="Lin S."/>
            <person name="Liu L.D."/>
            <person name="Nakamura Y."/>
            <person name="Valeeva L.R."/>
            <person name="Shakirov E.V."/>
            <person name="Shippen D.E."/>
            <person name="Wei W."/>
            <person name="Yagura M."/>
            <person name="Yamaoka S."/>
            <person name="Yamato K.T."/>
            <person name="Liu C."/>
            <person name="Berger F."/>
        </authorList>
    </citation>
    <scope>NUCLEOTIDE SEQUENCE [LARGE SCALE GENOMIC DNA]</scope>
    <source>
        <strain evidence="4">Tak-1</strain>
    </source>
</reference>
<feature type="region of interest" description="Disordered" evidence="3">
    <location>
        <begin position="449"/>
        <end position="468"/>
    </location>
</feature>
<keyword evidence="6" id="KW-1185">Reference proteome</keyword>
<keyword evidence="2" id="KW-0378">Hydrolase</keyword>
<proteinExistence type="predicted"/>
<reference evidence="7" key="3">
    <citation type="journal article" date="2020" name="Curr. Biol.">
        <title>Chromatin organization in early land plants reveals an ancestral association between H3K27me3, transposons, and constitutive heterochromatin.</title>
        <authorList>
            <person name="Montgomery S.A."/>
            <person name="Tanizawa Y."/>
            <person name="Galik B."/>
            <person name="Wang N."/>
            <person name="Ito T."/>
            <person name="Mochizuki T."/>
            <person name="Akimcheva S."/>
            <person name="Bowman J.L."/>
            <person name="Cognat V."/>
            <person name="Marechal-Drouard L."/>
            <person name="Ekker H."/>
            <person name="Hong S.F."/>
            <person name="Kohchi T."/>
            <person name="Lin S.S."/>
            <person name="Liu L.D."/>
            <person name="Nakamura Y."/>
            <person name="Valeeva L.R."/>
            <person name="Shakirov E.V."/>
            <person name="Shippen D.E."/>
            <person name="Wei W.L."/>
            <person name="Yagura M."/>
            <person name="Yamaoka S."/>
            <person name="Yamato K.T."/>
            <person name="Liu C."/>
            <person name="Berger F."/>
        </authorList>
    </citation>
    <scope>NUCLEOTIDE SEQUENCE [LARGE SCALE GENOMIC DNA]</scope>
    <source>
        <strain evidence="7">Tak-1</strain>
    </source>
</reference>
<dbReference type="EMBL" id="LVLJ01002132">
    <property type="protein sequence ID" value="OAE26697.1"/>
    <property type="molecule type" value="Genomic_DNA"/>
</dbReference>
<dbReference type="Pfam" id="PF04231">
    <property type="entry name" value="Endonuclease_1"/>
    <property type="match status" value="1"/>
</dbReference>
<dbReference type="SUPFAM" id="SSF54060">
    <property type="entry name" value="His-Me finger endonucleases"/>
    <property type="match status" value="1"/>
</dbReference>
<name>A0A176W0V0_MARPO</name>
<reference evidence="5 6" key="1">
    <citation type="submission" date="2016-03" db="EMBL/GenBank/DDBJ databases">
        <title>Mechanisms controlling the formation of the plant cell surface in tip-growing cells are functionally conserved among land plants.</title>
        <authorList>
            <person name="Honkanen S."/>
            <person name="Jones V.A."/>
            <person name="Morieri G."/>
            <person name="Champion C."/>
            <person name="Hetherington A.J."/>
            <person name="Kelly S."/>
            <person name="Saint-Marcoux D."/>
            <person name="Proust H."/>
            <person name="Prescott H."/>
            <person name="Dolan L."/>
        </authorList>
    </citation>
    <scope>NUCLEOTIDE SEQUENCE [LARGE SCALE GENOMIC DNA]</scope>
    <source>
        <strain evidence="6">cv. Tak-1 and cv. Tak-2</strain>
        <tissue evidence="5">Whole gametophyte</tissue>
    </source>
</reference>
<dbReference type="AlphaFoldDB" id="A0A176W0V0"/>
<accession>A0A176W0V0</accession>
<evidence type="ECO:0000256" key="1">
    <source>
        <dbReference type="ARBA" id="ARBA00022722"/>
    </source>
</evidence>
<gene>
    <name evidence="5" type="ORF">AXG93_3582s1100</name>
    <name evidence="4" type="ORF">Mp_5g23830</name>
</gene>
<dbReference type="Proteomes" id="UP000077202">
    <property type="component" value="Unassembled WGS sequence"/>
</dbReference>
<dbReference type="PANTHER" id="PTHR33607">
    <property type="entry name" value="ENDONUCLEASE-1"/>
    <property type="match status" value="1"/>
</dbReference>
<feature type="compositionally biased region" description="Polar residues" evidence="3">
    <location>
        <begin position="130"/>
        <end position="143"/>
    </location>
</feature>
<dbReference type="InterPro" id="IPR007346">
    <property type="entry name" value="Endonuclease-I"/>
</dbReference>
<dbReference type="GO" id="GO:0004518">
    <property type="term" value="F:nuclease activity"/>
    <property type="evidence" value="ECO:0007669"/>
    <property type="project" value="UniProtKB-KW"/>
</dbReference>
<dbReference type="InterPro" id="IPR044925">
    <property type="entry name" value="His-Me_finger_sf"/>
</dbReference>
<dbReference type="Proteomes" id="UP001162541">
    <property type="component" value="Chromosome 5"/>
</dbReference>
<evidence type="ECO:0000313" key="6">
    <source>
        <dbReference type="Proteomes" id="UP000077202"/>
    </source>
</evidence>
<evidence type="ECO:0000256" key="3">
    <source>
        <dbReference type="SAM" id="MobiDB-lite"/>
    </source>
</evidence>
<dbReference type="PANTHER" id="PTHR33607:SF2">
    <property type="entry name" value="ENDONUCLEASE-1"/>
    <property type="match status" value="1"/>
</dbReference>
<keyword evidence="1" id="KW-0540">Nuclease</keyword>
<evidence type="ECO:0000256" key="2">
    <source>
        <dbReference type="ARBA" id="ARBA00022801"/>
    </source>
</evidence>
<dbReference type="GO" id="GO:0016787">
    <property type="term" value="F:hydrolase activity"/>
    <property type="evidence" value="ECO:0007669"/>
    <property type="project" value="UniProtKB-KW"/>
</dbReference>
<evidence type="ECO:0008006" key="8">
    <source>
        <dbReference type="Google" id="ProtNLM"/>
    </source>
</evidence>
<organism evidence="5 6">
    <name type="scientific">Marchantia polymorpha subsp. ruderalis</name>
    <dbReference type="NCBI Taxonomy" id="1480154"/>
    <lineage>
        <taxon>Eukaryota</taxon>
        <taxon>Viridiplantae</taxon>
        <taxon>Streptophyta</taxon>
        <taxon>Embryophyta</taxon>
        <taxon>Marchantiophyta</taxon>
        <taxon>Marchantiopsida</taxon>
        <taxon>Marchantiidae</taxon>
        <taxon>Marchantiales</taxon>
        <taxon>Marchantiaceae</taxon>
        <taxon>Marchantia</taxon>
    </lineage>
</organism>
<evidence type="ECO:0000313" key="5">
    <source>
        <dbReference type="EMBL" id="OAE26697.1"/>
    </source>
</evidence>
<evidence type="ECO:0000313" key="7">
    <source>
        <dbReference type="Proteomes" id="UP001162541"/>
    </source>
</evidence>